<protein>
    <submittedName>
        <fullName evidence="2">IS701 family transposase</fullName>
    </submittedName>
</protein>
<dbReference type="EMBL" id="JBHSJB010000040">
    <property type="protein sequence ID" value="MFC5059213.1"/>
    <property type="molecule type" value="Genomic_DNA"/>
</dbReference>
<evidence type="ECO:0000259" key="1">
    <source>
        <dbReference type="Pfam" id="PF13546"/>
    </source>
</evidence>
<evidence type="ECO:0000313" key="3">
    <source>
        <dbReference type="Proteomes" id="UP001595833"/>
    </source>
</evidence>
<dbReference type="PANTHER" id="PTHR33627">
    <property type="entry name" value="TRANSPOSASE"/>
    <property type="match status" value="1"/>
</dbReference>
<dbReference type="SUPFAM" id="SSF53098">
    <property type="entry name" value="Ribonuclease H-like"/>
    <property type="match status" value="1"/>
</dbReference>
<dbReference type="InterPro" id="IPR038721">
    <property type="entry name" value="IS701-like_DDE_dom"/>
</dbReference>
<keyword evidence="3" id="KW-1185">Reference proteome</keyword>
<feature type="domain" description="Transposase IS701-like DDE" evidence="1">
    <location>
        <begin position="21"/>
        <end position="231"/>
    </location>
</feature>
<dbReference type="PANTHER" id="PTHR33627:SF1">
    <property type="entry name" value="TRANSPOSASE"/>
    <property type="match status" value="1"/>
</dbReference>
<dbReference type="InterPro" id="IPR039365">
    <property type="entry name" value="IS701-like"/>
</dbReference>
<reference evidence="3" key="1">
    <citation type="journal article" date="2019" name="Int. J. Syst. Evol. Microbiol.">
        <title>The Global Catalogue of Microorganisms (GCM) 10K type strain sequencing project: providing services to taxonomists for standard genome sequencing and annotation.</title>
        <authorList>
            <consortium name="The Broad Institute Genomics Platform"/>
            <consortium name="The Broad Institute Genome Sequencing Center for Infectious Disease"/>
            <person name="Wu L."/>
            <person name="Ma J."/>
        </authorList>
    </citation>
    <scope>NUCLEOTIDE SEQUENCE [LARGE SCALE GENOMIC DNA]</scope>
    <source>
        <strain evidence="3">KCTC 12848</strain>
    </source>
</reference>
<dbReference type="InterPro" id="IPR012337">
    <property type="entry name" value="RNaseH-like_sf"/>
</dbReference>
<proteinExistence type="predicted"/>
<dbReference type="RefSeq" id="WP_344044087.1">
    <property type="nucleotide sequence ID" value="NZ_BAAAKE010000059.1"/>
</dbReference>
<sequence length="377" mass="42461">MVVDVAVAELDRVHARIGGRFARSEPRSRAREYLLGLTAGLERKNGWTLAERAGEVSPDGMQRLLRRADWDVDGVRDDLRDYVVERLGAKDGVLIVDDTGFLKKGTRSAGVQRQYSGTAGRTENCQVGVFLAYASDRGHALIDRELYLPESWTNDRDRCRAADVPDEVGFVTKPRRAMAMIERALAAGVPFGWVTADEAYGQAKYLRFWLERHDIAHVVATRVNDTLVTTDLRQVRADDLVAGLPARDWRRLSVGAGAHGPREYDWARVPLRILWEPGRGHWLLARRSIADPTDVAYYVCYGPRRSTLLDLAWIAGARWRIEECFQQAKNEAGLDHYQVRSWRAWYAHITLSMLAHAWLAVTRSLVAKGEPASAART</sequence>
<comment type="caution">
    <text evidence="2">The sequence shown here is derived from an EMBL/GenBank/DDBJ whole genome shotgun (WGS) entry which is preliminary data.</text>
</comment>
<dbReference type="Pfam" id="PF13546">
    <property type="entry name" value="DDE_5"/>
    <property type="match status" value="1"/>
</dbReference>
<gene>
    <name evidence="2" type="ORF">ACFPFM_36325</name>
</gene>
<dbReference type="Proteomes" id="UP001595833">
    <property type="component" value="Unassembled WGS sequence"/>
</dbReference>
<accession>A0ABV9Y912</accession>
<organism evidence="2 3">
    <name type="scientific">Saccharothrix xinjiangensis</name>
    <dbReference type="NCBI Taxonomy" id="204798"/>
    <lineage>
        <taxon>Bacteria</taxon>
        <taxon>Bacillati</taxon>
        <taxon>Actinomycetota</taxon>
        <taxon>Actinomycetes</taxon>
        <taxon>Pseudonocardiales</taxon>
        <taxon>Pseudonocardiaceae</taxon>
        <taxon>Saccharothrix</taxon>
    </lineage>
</organism>
<dbReference type="NCBIfam" id="NF033540">
    <property type="entry name" value="transpos_IS701"/>
    <property type="match status" value="1"/>
</dbReference>
<evidence type="ECO:0000313" key="2">
    <source>
        <dbReference type="EMBL" id="MFC5059213.1"/>
    </source>
</evidence>
<name>A0ABV9Y912_9PSEU</name>